<name>A0A9X2YBW0_9MYCO</name>
<dbReference type="SUPFAM" id="SSF90123">
    <property type="entry name" value="ABC transporter transmembrane region"/>
    <property type="match status" value="1"/>
</dbReference>
<dbReference type="CDD" id="cd07346">
    <property type="entry name" value="ABC_6TM_exporters"/>
    <property type="match status" value="1"/>
</dbReference>
<organism evidence="13 14">
    <name type="scientific">Mycolicibacterium rufum</name>
    <dbReference type="NCBI Taxonomy" id="318424"/>
    <lineage>
        <taxon>Bacteria</taxon>
        <taxon>Bacillati</taxon>
        <taxon>Actinomycetota</taxon>
        <taxon>Actinomycetes</taxon>
        <taxon>Mycobacteriales</taxon>
        <taxon>Mycobacteriaceae</taxon>
        <taxon>Mycolicibacterium</taxon>
    </lineage>
</organism>
<dbReference type="SUPFAM" id="SSF52540">
    <property type="entry name" value="P-loop containing nucleoside triphosphate hydrolases"/>
    <property type="match status" value="1"/>
</dbReference>
<evidence type="ECO:0000256" key="1">
    <source>
        <dbReference type="ARBA" id="ARBA00004651"/>
    </source>
</evidence>
<evidence type="ECO:0000259" key="12">
    <source>
        <dbReference type="PROSITE" id="PS50929"/>
    </source>
</evidence>
<dbReference type="GO" id="GO:0016887">
    <property type="term" value="F:ATP hydrolysis activity"/>
    <property type="evidence" value="ECO:0007669"/>
    <property type="project" value="InterPro"/>
</dbReference>
<feature type="transmembrane region" description="Helical" evidence="10">
    <location>
        <begin position="290"/>
        <end position="306"/>
    </location>
</feature>
<keyword evidence="8 10" id="KW-0472">Membrane</keyword>
<feature type="transmembrane region" description="Helical" evidence="10">
    <location>
        <begin position="97"/>
        <end position="121"/>
    </location>
</feature>
<dbReference type="Pfam" id="PF00664">
    <property type="entry name" value="ABC_membrane"/>
    <property type="match status" value="1"/>
</dbReference>
<feature type="domain" description="ABC transmembrane type-1" evidence="12">
    <location>
        <begin position="34"/>
        <end position="343"/>
    </location>
</feature>
<feature type="domain" description="ABC transporter" evidence="11">
    <location>
        <begin position="377"/>
        <end position="613"/>
    </location>
</feature>
<dbReference type="GO" id="GO:0015421">
    <property type="term" value="F:ABC-type oligopeptide transporter activity"/>
    <property type="evidence" value="ECO:0007669"/>
    <property type="project" value="TreeGrafter"/>
</dbReference>
<dbReference type="Gene3D" id="3.40.50.300">
    <property type="entry name" value="P-loop containing nucleotide triphosphate hydrolases"/>
    <property type="match status" value="1"/>
</dbReference>
<dbReference type="InterPro" id="IPR039421">
    <property type="entry name" value="Type_1_exporter"/>
</dbReference>
<evidence type="ECO:0000256" key="10">
    <source>
        <dbReference type="SAM" id="Phobius"/>
    </source>
</evidence>
<feature type="transmembrane region" description="Helical" evidence="10">
    <location>
        <begin position="200"/>
        <end position="218"/>
    </location>
</feature>
<gene>
    <name evidence="13" type="ORF">H7H73_08470</name>
</gene>
<keyword evidence="3" id="KW-1003">Cell membrane</keyword>
<dbReference type="InterPro" id="IPR003439">
    <property type="entry name" value="ABC_transporter-like_ATP-bd"/>
</dbReference>
<comment type="subcellular location">
    <subcellularLocation>
        <location evidence="1">Cell membrane</location>
        <topology evidence="1">Multi-pass membrane protein</topology>
    </subcellularLocation>
</comment>
<dbReference type="InterPro" id="IPR011527">
    <property type="entry name" value="ABC1_TM_dom"/>
</dbReference>
<keyword evidence="7 10" id="KW-1133">Transmembrane helix</keyword>
<dbReference type="PANTHER" id="PTHR43394">
    <property type="entry name" value="ATP-DEPENDENT PERMEASE MDL1, MITOCHONDRIAL"/>
    <property type="match status" value="1"/>
</dbReference>
<accession>A0A9X2YBW0</accession>
<evidence type="ECO:0000256" key="6">
    <source>
        <dbReference type="ARBA" id="ARBA00022840"/>
    </source>
</evidence>
<proteinExistence type="inferred from homology"/>
<comment type="similarity">
    <text evidence="9">Belongs to the ABC transporter superfamily. Lipid exporter (TC 3.A.1.106) family.</text>
</comment>
<evidence type="ECO:0000259" key="11">
    <source>
        <dbReference type="PROSITE" id="PS50893"/>
    </source>
</evidence>
<reference evidence="13" key="2">
    <citation type="journal article" date="2022" name="BMC Genomics">
        <title>Comparative genome analysis of mycobacteria focusing on tRNA and non-coding RNA.</title>
        <authorList>
            <person name="Behra P.R.K."/>
            <person name="Pettersson B.M.F."/>
            <person name="Ramesh M."/>
            <person name="Das S."/>
            <person name="Dasgupta S."/>
            <person name="Kirsebom L.A."/>
        </authorList>
    </citation>
    <scope>NUCLEOTIDE SEQUENCE</scope>
    <source>
        <strain evidence="13">DSM 45406</strain>
    </source>
</reference>
<dbReference type="Pfam" id="PF00005">
    <property type="entry name" value="ABC_tran"/>
    <property type="match status" value="1"/>
</dbReference>
<evidence type="ECO:0000256" key="3">
    <source>
        <dbReference type="ARBA" id="ARBA00022475"/>
    </source>
</evidence>
<dbReference type="Proteomes" id="UP001140272">
    <property type="component" value="Unassembled WGS sequence"/>
</dbReference>
<feature type="transmembrane region" description="Helical" evidence="10">
    <location>
        <begin position="29"/>
        <end position="49"/>
    </location>
</feature>
<evidence type="ECO:0000256" key="8">
    <source>
        <dbReference type="ARBA" id="ARBA00023136"/>
    </source>
</evidence>
<dbReference type="InterPro" id="IPR003593">
    <property type="entry name" value="AAA+_ATPase"/>
</dbReference>
<dbReference type="Gene3D" id="1.20.1560.10">
    <property type="entry name" value="ABC transporter type 1, transmembrane domain"/>
    <property type="match status" value="1"/>
</dbReference>
<dbReference type="PROSITE" id="PS50893">
    <property type="entry name" value="ABC_TRANSPORTER_2"/>
    <property type="match status" value="1"/>
</dbReference>
<dbReference type="GO" id="GO:0005524">
    <property type="term" value="F:ATP binding"/>
    <property type="evidence" value="ECO:0007669"/>
    <property type="project" value="UniProtKB-KW"/>
</dbReference>
<dbReference type="SMART" id="SM00382">
    <property type="entry name" value="AAA"/>
    <property type="match status" value="1"/>
</dbReference>
<dbReference type="AlphaFoldDB" id="A0A9X2YBW0"/>
<comment type="caution">
    <text evidence="13">The sequence shown here is derived from an EMBL/GenBank/DDBJ whole genome shotgun (WGS) entry which is preliminary data.</text>
</comment>
<keyword evidence="2" id="KW-0813">Transport</keyword>
<keyword evidence="4 10" id="KW-0812">Transmembrane</keyword>
<keyword evidence="5" id="KW-0547">Nucleotide-binding</keyword>
<evidence type="ECO:0000256" key="9">
    <source>
        <dbReference type="ARBA" id="ARBA00061644"/>
    </source>
</evidence>
<sequence length="622" mass="68105">MGGPGGGKPLPPRVAWRYVRRSLALIRPLRGLVVVSTLLGVVVTLLPFVTPAVWGPMVDIMGRVASRDGGSLQNIWSATGPRTSRPDGTFSGPVLTFSAWLVIWGAALVLAQVLGFVRAWVDAQVDWRLLTEIRQRVHDHLQSLSLDFFTGARSGALMQRIQVEAGGVQKLLTDCIFPPVIDALVLVIALGYLLSLSWQMTIASLILSPFALMALRFAGRRLQATTRAIMMSSRHLGGELEETITGISDIQIFHAEQQRSERFADASKAAAKNSAMMVVWLQASSRSTQIFVALSTALVLIVGILFSDRFGLTFNGLIVFVGFVPTMFAPAQRIIDAYTTYSSIAPNVASTYELLDTVPSIQQKPDARRLDTVHGNIEFKDVVFGYSGRQKVLDRVSFSIAEGETVALVGEIGSGKSTIFNLLLRFLDPEHGSIELDGHDIKDLSFVTLREQVSKLSQFPFFLKDSIRENVRLARRDATDGDVEEACRLAHIHPVIVDPAKMPHGYDTVVDVQVPSGGQKRLIALARCLLRRPEVLLLDEPTENLDADQRVRIAQVIREYAGDRTCVVISHDMDFIAGVADRIIVLAGGRVAEEGTHADLLSRGGLYTRLYSAQNTEPAATT</sequence>
<evidence type="ECO:0000256" key="2">
    <source>
        <dbReference type="ARBA" id="ARBA00022448"/>
    </source>
</evidence>
<evidence type="ECO:0000313" key="14">
    <source>
        <dbReference type="Proteomes" id="UP001140272"/>
    </source>
</evidence>
<keyword evidence="6 13" id="KW-0067">ATP-binding</keyword>
<dbReference type="PROSITE" id="PS50929">
    <property type="entry name" value="ABC_TM1F"/>
    <property type="match status" value="1"/>
</dbReference>
<dbReference type="EMBL" id="JACKRN010000308">
    <property type="protein sequence ID" value="MCV7070485.1"/>
    <property type="molecule type" value="Genomic_DNA"/>
</dbReference>
<evidence type="ECO:0000256" key="7">
    <source>
        <dbReference type="ARBA" id="ARBA00022989"/>
    </source>
</evidence>
<reference evidence="13" key="1">
    <citation type="submission" date="2020-07" db="EMBL/GenBank/DDBJ databases">
        <authorList>
            <person name="Pettersson B.M.F."/>
            <person name="Behra P.R.K."/>
            <person name="Ramesh M."/>
            <person name="Das S."/>
            <person name="Dasgupta S."/>
            <person name="Kirsebom L.A."/>
        </authorList>
    </citation>
    <scope>NUCLEOTIDE SEQUENCE</scope>
    <source>
        <strain evidence="13">DSM 45406</strain>
    </source>
</reference>
<evidence type="ECO:0000256" key="4">
    <source>
        <dbReference type="ARBA" id="ARBA00022692"/>
    </source>
</evidence>
<dbReference type="GO" id="GO:0005886">
    <property type="term" value="C:plasma membrane"/>
    <property type="evidence" value="ECO:0007669"/>
    <property type="project" value="UniProtKB-SubCell"/>
</dbReference>
<dbReference type="PANTHER" id="PTHR43394:SF1">
    <property type="entry name" value="ATP-BINDING CASSETTE SUB-FAMILY B MEMBER 10, MITOCHONDRIAL"/>
    <property type="match status" value="1"/>
</dbReference>
<evidence type="ECO:0000313" key="13">
    <source>
        <dbReference type="EMBL" id="MCV7070485.1"/>
    </source>
</evidence>
<evidence type="ECO:0000256" key="5">
    <source>
        <dbReference type="ARBA" id="ARBA00022741"/>
    </source>
</evidence>
<dbReference type="InterPro" id="IPR036640">
    <property type="entry name" value="ABC1_TM_sf"/>
</dbReference>
<protein>
    <submittedName>
        <fullName evidence="13">ABC transporter ATP-binding protein</fullName>
    </submittedName>
</protein>
<dbReference type="InterPro" id="IPR027417">
    <property type="entry name" value="P-loop_NTPase"/>
</dbReference>
<feature type="transmembrane region" description="Helical" evidence="10">
    <location>
        <begin position="175"/>
        <end position="194"/>
    </location>
</feature>
<dbReference type="FunFam" id="3.40.50.300:FF:000299">
    <property type="entry name" value="ABC transporter ATP-binding protein/permease"/>
    <property type="match status" value="1"/>
</dbReference>